<proteinExistence type="predicted"/>
<evidence type="ECO:0000313" key="2">
    <source>
        <dbReference type="Proteomes" id="UP001501074"/>
    </source>
</evidence>
<dbReference type="Proteomes" id="UP001501074">
    <property type="component" value="Unassembled WGS sequence"/>
</dbReference>
<evidence type="ECO:0008006" key="3">
    <source>
        <dbReference type="Google" id="ProtNLM"/>
    </source>
</evidence>
<comment type="caution">
    <text evidence="1">The sequence shown here is derived from an EMBL/GenBank/DDBJ whole genome shotgun (WGS) entry which is preliminary data.</text>
</comment>
<protein>
    <recommendedName>
        <fullName evidence="3">Lipoprotein</fullName>
    </recommendedName>
</protein>
<evidence type="ECO:0000313" key="1">
    <source>
        <dbReference type="EMBL" id="GAA3628354.1"/>
    </source>
</evidence>
<gene>
    <name evidence="1" type="ORF">GCM10022223_52130</name>
</gene>
<dbReference type="RefSeq" id="WP_231484546.1">
    <property type="nucleotide sequence ID" value="NZ_BAAAZO010000010.1"/>
</dbReference>
<accession>A0ABP7AB41</accession>
<dbReference type="EMBL" id="BAAAZO010000010">
    <property type="protein sequence ID" value="GAA3628354.1"/>
    <property type="molecule type" value="Genomic_DNA"/>
</dbReference>
<keyword evidence="2" id="KW-1185">Reference proteome</keyword>
<sequence length="171" mass="18069">MRLLPVVLVVAVLPLAGCGAGTMGMTGLITAADGTRSLLISWCGGEVPVGVGIDQPVAGQDLPRHVARFDAVADLPGSSAVVPLDQDVAAGTWKADPGNLPLADGVTYEVFGFNHDGTWYTEELVFRIDEVPAMTTDQVLVTRRDPETYEPNGTELVTQDAFDDTVREVCG</sequence>
<reference evidence="2" key="1">
    <citation type="journal article" date="2019" name="Int. J. Syst. Evol. Microbiol.">
        <title>The Global Catalogue of Microorganisms (GCM) 10K type strain sequencing project: providing services to taxonomists for standard genome sequencing and annotation.</title>
        <authorList>
            <consortium name="The Broad Institute Genomics Platform"/>
            <consortium name="The Broad Institute Genome Sequencing Center for Infectious Disease"/>
            <person name="Wu L."/>
            <person name="Ma J."/>
        </authorList>
    </citation>
    <scope>NUCLEOTIDE SEQUENCE [LARGE SCALE GENOMIC DNA]</scope>
    <source>
        <strain evidence="2">JCM 16902</strain>
    </source>
</reference>
<organism evidence="1 2">
    <name type="scientific">Kineosporia mesophila</name>
    <dbReference type="NCBI Taxonomy" id="566012"/>
    <lineage>
        <taxon>Bacteria</taxon>
        <taxon>Bacillati</taxon>
        <taxon>Actinomycetota</taxon>
        <taxon>Actinomycetes</taxon>
        <taxon>Kineosporiales</taxon>
        <taxon>Kineosporiaceae</taxon>
        <taxon>Kineosporia</taxon>
    </lineage>
</organism>
<name>A0ABP7AB41_9ACTN</name>